<feature type="region of interest" description="Disordered" evidence="1">
    <location>
        <begin position="2071"/>
        <end position="2090"/>
    </location>
</feature>
<feature type="region of interest" description="Disordered" evidence="1">
    <location>
        <begin position="2171"/>
        <end position="2297"/>
    </location>
</feature>
<dbReference type="InParanoid" id="A0A0G4H828"/>
<feature type="compositionally biased region" description="Basic and acidic residues" evidence="1">
    <location>
        <begin position="2134"/>
        <end position="2147"/>
    </location>
</feature>
<evidence type="ECO:0000313" key="2">
    <source>
        <dbReference type="EMBL" id="CEM39947.1"/>
    </source>
</evidence>
<feature type="compositionally biased region" description="Basic and acidic residues" evidence="1">
    <location>
        <begin position="3238"/>
        <end position="3256"/>
    </location>
</feature>
<feature type="region of interest" description="Disordered" evidence="1">
    <location>
        <begin position="1015"/>
        <end position="1058"/>
    </location>
</feature>
<gene>
    <name evidence="2" type="ORF">Vbra_19856</name>
</gene>
<feature type="region of interest" description="Disordered" evidence="1">
    <location>
        <begin position="1323"/>
        <end position="1342"/>
    </location>
</feature>
<feature type="region of interest" description="Disordered" evidence="1">
    <location>
        <begin position="1641"/>
        <end position="2060"/>
    </location>
</feature>
<feature type="region of interest" description="Disordered" evidence="1">
    <location>
        <begin position="1454"/>
        <end position="1473"/>
    </location>
</feature>
<dbReference type="EMBL" id="CDMY01001057">
    <property type="protein sequence ID" value="CEM39947.1"/>
    <property type="molecule type" value="Genomic_DNA"/>
</dbReference>
<feature type="region of interest" description="Disordered" evidence="1">
    <location>
        <begin position="3236"/>
        <end position="3256"/>
    </location>
</feature>
<feature type="region of interest" description="Disordered" evidence="1">
    <location>
        <begin position="2890"/>
        <end position="2910"/>
    </location>
</feature>
<feature type="compositionally biased region" description="Basic residues" evidence="1">
    <location>
        <begin position="145"/>
        <end position="155"/>
    </location>
</feature>
<feature type="compositionally biased region" description="Polar residues" evidence="1">
    <location>
        <begin position="187"/>
        <end position="197"/>
    </location>
</feature>
<feature type="compositionally biased region" description="Pro residues" evidence="1">
    <location>
        <begin position="1959"/>
        <end position="1973"/>
    </location>
</feature>
<feature type="compositionally biased region" description="Low complexity" evidence="1">
    <location>
        <begin position="2038"/>
        <end position="2058"/>
    </location>
</feature>
<dbReference type="PANTHER" id="PTHR24216:SF65">
    <property type="entry name" value="PAXILLIN-LIKE PROTEIN 1"/>
    <property type="match status" value="1"/>
</dbReference>
<feature type="compositionally biased region" description="Basic and acidic residues" evidence="1">
    <location>
        <begin position="199"/>
        <end position="208"/>
    </location>
</feature>
<protein>
    <submittedName>
        <fullName evidence="2">Uncharacterized protein</fullName>
    </submittedName>
</protein>
<feature type="region of interest" description="Disordered" evidence="1">
    <location>
        <begin position="1499"/>
        <end position="1580"/>
    </location>
</feature>
<feature type="compositionally biased region" description="Pro residues" evidence="1">
    <location>
        <begin position="1538"/>
        <end position="1553"/>
    </location>
</feature>
<dbReference type="OMA" id="HHINTIP"/>
<name>A0A0G4H828_VITBC</name>
<feature type="compositionally biased region" description="Polar residues" evidence="1">
    <location>
        <begin position="3382"/>
        <end position="3395"/>
    </location>
</feature>
<sequence>MASANPFLSVSAPPFHPEANGIHIAEAKEGIQADEGEQKKVRPQDYASTRRHDEGPFMISTVSESPSAVTLTCPPDHHASSMHTGEASDWWYAPFDAAHTEKYLHLSTMVEGIHRHLDEAEDRLDAIKRRKHREHYREMLQAIRNKGKERKRPKRATTTALVKVDKAPPARPPSSQSGQSHSTASQPGSRPATSQQAKQRHEFPRRESAAVAVEAADQMRERAALRIQTFVRGRRCWRRWMVTLRWRYRPLMDCWLDWRAYFVAGKWHMRRLVWLTWRGWTWAVSRAKEERLGLTTQAIMDTDVRGRRLPRRPRHGIGYVGLQDLTDYLEEEGHEDTLAVKPHEEKSGDQDSGDQENFDERVQEFKVRKQVRLRADRESYLVRRRCLRAWYDETHQLKCNRVRLVKSLKSLHNALYVRTHGASYREHELAERSFEFWKRVTRHKRALRAGEVDVPVYNEGFDWWDGYARLYLPMETHNRAFMKRVVRKWRSVCRYWQWKKRNMERAARFRQVTLMLHAFQGFKEGTITEVYTYKTLGQVMCVWRHYHHRRRHLRQASEGFIRQTRQRKTAALFRVWKLQRILRLELQVRLSQKGSCLLSAVLKWLAASPPVHLSSSTSNGPLDDNANGVSDDAEGNNSSSTNREKTVEEWRGMYYYAWLEVRAFRCWAGFTKRRQRWKVLFMSHKEGLFKQTLRKTFDAWQRAISDEESSSTASQEARQADSALLISNLPPLLNASEQRGLLLSRTTAPPVWMETVRLYGIKSYPTEALKQHQQAGAGREETDTKALKWKRWDTGEFSRLVQSDIDTPRLLALPPLFDLMHSYDLIKLVERIRQGGHRELCLRTSPSNDTPLHVALKLALPAYPRDPRVHSERLAPPFSNPPWRAEDGSSHGSTSAIKGRVLEWLTSGGKPFRRWQRRPTQNEVLRMVALLITMGSSPDEQQDAMGFTCQDIVERLERVHLQDTRGDRVGRGQWALCLPAAQRWTPPSTPRPERRAYWRKVRAAVRAFSWVRQNRDERDERPVTSPDQGATPVAVLTPRSEGEGLPRSVPPSPGTFQRSAIRRRSRRLTDMIKQIQIAPIEAEASKEPEGPMAPKRLQEEVQKLTLRRTSDEFYRKLRLLVCEPHSQRLKEAMTYWHPQAVKSCLADRQELILSRLERAGIEDPHIWQQIYVDHLHREDLPHPIDRMLPSVIESRIVLKPTRHLRLSRTATLYRFQRMMELWKLLQRTERTAHEMGEGTDCVWREDEEGEGDVLGRRDVARNSVVEERLAHMVKGYHSRRDMQKRHSLDVKKNHLMWMNKTFEQLVDPNEKFERPFGFGLFTPHQTQTSLSPTKAFRPSRAPSDIVTKKEETQAPLHEALGITQMVHIAMVNRWRIVQRHLERSSLALEGGLEGPRTIKECQRRERILDMLTGGECKWGVVEELRPSPADWRRIIDILLEDQRADDQQQVIDDTRARKDAQEAARHDQEKQRLQDDLMEINEARDRTREVVSEVQTIDIDTLSGLESDEADQEPWTDEDEEQLSSGAEVEEETQQLPPEQPVLPPQPEAPQPPAAVEEAVPAPSEQIDQVMEQEEQIAGQGMQQIEVEAAEEREEVADATGAAIRAEGEVIEGTAEPETIEQAEEAEDMLAPSVVETIRLRVGMPAEGEKKAATEESRPHSEPWSMSRKSYEVVKPTPLEEQPVPPAVLAESAAAPPDEEKAEAETQPTPPMPPPTTQAMPREDAQPQPLATEGAAEQPPVPPPSVKEPVPLKTMKTMPLDKIIVEPSEEAPAGQVDEAERESVEDAGQSEVLEGSAEPDEGAGEQEMESVPGDEVDVAVPADVEAVDQGHEGAAAAAPEDAVQVVEEAGSPVGEQELFAEQGGQDLTQDTTPVAVAAADAQEATEDVDAEVEIPVEVDEQSVQIGHEHEHAPLPEPGPTEEQPTAPPAPSPEPSAPPPDEAREQPPAQTAAQTVDQPPSSPSPPAKPVPAQPPEESAVSAASERESSSASEESGSQAEQAVEEWRFKLQRDLSSSYQRISDIGSRQIPSAADQPGTSVSSAAASSSHGRASSASRRSLTVPAPVPLSAAVDLPLPQLPQSPTGSRRGSIDIGQALEKLAATAGAIHAIGPTGLSGAALLRSLSRRRSSTRSPVGREEARRSTDTSIRESSPTALLRAVVAAEEEARLPAADDVAKPAKPHKRAVAEASMSIPASMRGSPRRASPKEGARRRPVTTTRQPTYTRSSSSSSAASATSDTGALGQKKRRRSTDKKREKSRDKKVQKPVVEITVRPRADADDSLATKQDTEQETSTVPVCQSQETPALAMIEGEKRPVCEVEEKVGWPRPPPTGLTFITDMGMEPSVSVDDYSAVEKGPRRPPITISSMLPSIDSSTFSCRPALDSSMSQLTSLMLPWPPLPLSLSLDGRPSTRPPVLFGPVGSRANVLQCLRRKEEEEGLWPLPCIAPQEDDGGISRSPSSPALTKAVVRERHRKTPSQLRRLAGDREVSSTSGTEDETSEMGITGAKYGPHFGPRWRVRQPAVAAASDEEGMPKTSHSLASRSLRVPPPVPRRPYSAPPERLVYSDSGRRALGVSTPRRQRPSAGVARSAREGELRPLERPEMAAKGRLVVPYRLPVRRAVRTRYGVRTTTPSHPVPAFRATAAEPTAVQGVFRQLEDAYAVKGFALHSQYEAPSSHPPFPERPPTPAEEMKTLEPPRVSAPEFREAPHGRTLTTPSSMSSRPVSRSTYRHPRYEITHFNFAGRQAAETSSRGLLAFLRRAADVSREESRARTQPSVLVKPSYKLPEVTVTPLPSPPPPLKEPTLESIPSSADLPLLPLPPAEPPKKAAPLLRPKLSNEWRAVAITPAAASRSKPLGVAAARPATVPEMKKVPLKVAAGLCVRPPAVPAFRPPTREEPMEAGVEPEAAEPFTERPGKYVVETAAPTQRHVTPSLVRRRTVTTPTKRHVTSDEQMEQLLDEEELAKSLGVHVDEWRRRQRVQKEATMAGAGETRAAEVRQTGVETPVALEDRDRGEVPTGETPPVPMPVEEKRDITQVEHPVVPSVTPAIPTLPQAARRPEQQAVSEGRFEAPRPAADFRVPGQLPEGPVEAEARVETIPLRPIAAAAAAAAPTRPEEAAIDLDVTAEEAVQETRVAAEMARPTTKMTDEERARVAEERAREREKRSIEEKKRRDARRRAMRLERQSEKRERRQMRIEEKVQTVMEARLQRRAKLRDDRVEQLRREMAIRRQLQALADSAEVREERERERQARDEERRVRRTKRAQLLGLARGNSLVISQLGVEEELEATSMAQRTGALPPLLQMKEMDHTFLKLRRERFSQHPFPPSDDQEAATTIPSEGPPESEQEDELAPGGVPRKGIFQTLRRWPQGAVRPSPWNCYFSSDTSAMSRPTSDTSEGAARPGGERVSSTGRRWMRGAMQPGEGAALTAAFKKLYQPEHLAGMAEGKGGDSLPALVKRPSRVRIQTVQDGHPTPLPADAAAVGGRRRSSRRSTVRGMALEALEQQRGGTELFERPLLAMWGLR</sequence>
<feature type="region of interest" description="Disordered" evidence="1">
    <location>
        <begin position="143"/>
        <end position="211"/>
    </location>
</feature>
<dbReference type="Proteomes" id="UP000041254">
    <property type="component" value="Unassembled WGS sequence"/>
</dbReference>
<feature type="compositionally biased region" description="Basic and acidic residues" evidence="1">
    <location>
        <begin position="2252"/>
        <end position="2262"/>
    </location>
</feature>
<feature type="region of interest" description="Disordered" evidence="1">
    <location>
        <begin position="3134"/>
        <end position="3191"/>
    </location>
</feature>
<keyword evidence="3" id="KW-1185">Reference proteome</keyword>
<feature type="compositionally biased region" description="Low complexity" evidence="1">
    <location>
        <begin position="1868"/>
        <end position="1882"/>
    </location>
</feature>
<feature type="region of interest" description="Disordered" evidence="1">
    <location>
        <begin position="3382"/>
        <end position="3410"/>
    </location>
</feature>
<feature type="compositionally biased region" description="Acidic residues" evidence="1">
    <location>
        <begin position="1506"/>
        <end position="1533"/>
    </location>
</feature>
<reference evidence="2 3" key="1">
    <citation type="submission" date="2014-11" db="EMBL/GenBank/DDBJ databases">
        <authorList>
            <person name="Zhu J."/>
            <person name="Qi W."/>
            <person name="Song R."/>
        </authorList>
    </citation>
    <scope>NUCLEOTIDE SEQUENCE [LARGE SCALE GENOMIC DNA]</scope>
</reference>
<accession>A0A0G4H828</accession>
<feature type="compositionally biased region" description="Polar residues" evidence="1">
    <location>
        <begin position="1323"/>
        <end position="1332"/>
    </location>
</feature>
<feature type="region of interest" description="Disordered" evidence="1">
    <location>
        <begin position="2671"/>
        <end position="2727"/>
    </location>
</feature>
<dbReference type="STRING" id="1169540.A0A0G4H828"/>
<feature type="region of interest" description="Disordered" evidence="1">
    <location>
        <begin position="28"/>
        <end position="47"/>
    </location>
</feature>
<feature type="region of interest" description="Disordered" evidence="1">
    <location>
        <begin position="874"/>
        <end position="894"/>
    </location>
</feature>
<feature type="compositionally biased region" description="Basic and acidic residues" evidence="1">
    <location>
        <begin position="1647"/>
        <end position="1661"/>
    </location>
</feature>
<feature type="region of interest" description="Disordered" evidence="1">
    <location>
        <begin position="2448"/>
        <end position="2598"/>
    </location>
</feature>
<feature type="compositionally biased region" description="Acidic residues" evidence="1">
    <location>
        <begin position="1883"/>
        <end position="1900"/>
    </location>
</feature>
<feature type="region of interest" description="Disordered" evidence="1">
    <location>
        <begin position="2981"/>
        <end position="3026"/>
    </location>
</feature>
<feature type="region of interest" description="Disordered" evidence="1">
    <location>
        <begin position="2123"/>
        <end position="2153"/>
    </location>
</feature>
<feature type="compositionally biased region" description="Polar residues" evidence="1">
    <location>
        <begin position="1947"/>
        <end position="1956"/>
    </location>
</feature>
<feature type="compositionally biased region" description="Acidic residues" evidence="1">
    <location>
        <begin position="1797"/>
        <end position="1817"/>
    </location>
</feature>
<feature type="compositionally biased region" description="Low complexity" evidence="1">
    <location>
        <begin position="1974"/>
        <end position="2000"/>
    </location>
</feature>
<feature type="compositionally biased region" description="Basic and acidic residues" evidence="1">
    <location>
        <begin position="3145"/>
        <end position="3171"/>
    </location>
</feature>
<feature type="compositionally biased region" description="Low complexity" evidence="1">
    <location>
        <begin position="2214"/>
        <end position="2240"/>
    </location>
</feature>
<feature type="compositionally biased region" description="Basic and acidic residues" evidence="1">
    <location>
        <begin position="2588"/>
        <end position="2598"/>
    </location>
</feature>
<proteinExistence type="predicted"/>
<feature type="region of interest" description="Disordered" evidence="1">
    <location>
        <begin position="613"/>
        <end position="644"/>
    </location>
</feature>
<feature type="compositionally biased region" description="Low complexity" evidence="1">
    <location>
        <begin position="174"/>
        <end position="186"/>
    </location>
</feature>
<feature type="region of interest" description="Disordered" evidence="1">
    <location>
        <begin position="3319"/>
        <end position="3355"/>
    </location>
</feature>
<feature type="region of interest" description="Disordered" evidence="1">
    <location>
        <begin position="2788"/>
        <end position="2825"/>
    </location>
</feature>
<feature type="compositionally biased region" description="Low complexity" evidence="1">
    <location>
        <begin position="1554"/>
        <end position="1563"/>
    </location>
</feature>
<organism evidence="2 3">
    <name type="scientific">Vitrella brassicaformis (strain CCMP3155)</name>
    <dbReference type="NCBI Taxonomy" id="1169540"/>
    <lineage>
        <taxon>Eukaryota</taxon>
        <taxon>Sar</taxon>
        <taxon>Alveolata</taxon>
        <taxon>Colpodellida</taxon>
        <taxon>Vitrellaceae</taxon>
        <taxon>Vitrella</taxon>
    </lineage>
</organism>
<feature type="compositionally biased region" description="Basic and acidic residues" evidence="1">
    <location>
        <begin position="3179"/>
        <end position="3191"/>
    </location>
</feature>
<feature type="compositionally biased region" description="Low complexity" evidence="1">
    <location>
        <begin position="1832"/>
        <end position="1849"/>
    </location>
</feature>
<feature type="compositionally biased region" description="Low complexity" evidence="1">
    <location>
        <begin position="2713"/>
        <end position="2726"/>
    </location>
</feature>
<feature type="compositionally biased region" description="Pro residues" evidence="1">
    <location>
        <begin position="1925"/>
        <end position="1939"/>
    </location>
</feature>
<evidence type="ECO:0000313" key="3">
    <source>
        <dbReference type="Proteomes" id="UP000041254"/>
    </source>
</evidence>
<evidence type="ECO:0000256" key="1">
    <source>
        <dbReference type="SAM" id="MobiDB-lite"/>
    </source>
</evidence>
<dbReference type="VEuPathDB" id="CryptoDB:Vbra_19856"/>
<dbReference type="PANTHER" id="PTHR24216">
    <property type="entry name" value="PAXILLIN-RELATED"/>
    <property type="match status" value="1"/>
</dbReference>
<dbReference type="PROSITE" id="PS50096">
    <property type="entry name" value="IQ"/>
    <property type="match status" value="1"/>
</dbReference>
<feature type="compositionally biased region" description="Pro residues" evidence="1">
    <location>
        <begin position="2675"/>
        <end position="2686"/>
    </location>
</feature>